<dbReference type="GO" id="GO:0016018">
    <property type="term" value="F:cyclosporin A binding"/>
    <property type="evidence" value="ECO:0007669"/>
    <property type="project" value="TreeGrafter"/>
</dbReference>
<dbReference type="SMART" id="SM00360">
    <property type="entry name" value="RRM"/>
    <property type="match status" value="1"/>
</dbReference>
<dbReference type="InterPro" id="IPR029000">
    <property type="entry name" value="Cyclophilin-like_dom_sf"/>
</dbReference>
<feature type="domain" description="RRM" evidence="6">
    <location>
        <begin position="11"/>
        <end position="89"/>
    </location>
</feature>
<dbReference type="PROSITE" id="PS00170">
    <property type="entry name" value="CSA_PPIASE_1"/>
    <property type="match status" value="1"/>
</dbReference>
<dbReference type="Gene3D" id="2.40.100.10">
    <property type="entry name" value="Cyclophilin-like"/>
    <property type="match status" value="1"/>
</dbReference>
<dbReference type="WBParaSite" id="PTRK_0000367300.1">
    <property type="protein sequence ID" value="PTRK_0000367300.1"/>
    <property type="gene ID" value="PTRK_0000367300"/>
</dbReference>
<dbReference type="PROSITE" id="PS50102">
    <property type="entry name" value="RRM"/>
    <property type="match status" value="1"/>
</dbReference>
<dbReference type="Pfam" id="PF00160">
    <property type="entry name" value="Pro_isomerase"/>
    <property type="match status" value="1"/>
</dbReference>
<dbReference type="PRINTS" id="PR00153">
    <property type="entry name" value="CSAPPISMRASE"/>
</dbReference>
<evidence type="ECO:0000313" key="7">
    <source>
        <dbReference type="Proteomes" id="UP000038045"/>
    </source>
</evidence>
<feature type="domain" description="PPIase cyclophilin-type" evidence="5">
    <location>
        <begin position="143"/>
        <end position="299"/>
    </location>
</feature>
<dbReference type="CDD" id="cd01926">
    <property type="entry name" value="cyclophilin_ABH_like"/>
    <property type="match status" value="1"/>
</dbReference>
<dbReference type="GO" id="GO:0003723">
    <property type="term" value="F:RNA binding"/>
    <property type="evidence" value="ECO:0007669"/>
    <property type="project" value="UniProtKB-UniRule"/>
</dbReference>
<dbReference type="PANTHER" id="PTHR11071:SF575">
    <property type="entry name" value="PEPTIDYL-PROLYL CIS-TRANS ISOMERASE E"/>
    <property type="match status" value="1"/>
</dbReference>
<evidence type="ECO:0000313" key="8">
    <source>
        <dbReference type="WBParaSite" id="PTRK_0000367300.1"/>
    </source>
</evidence>
<dbReference type="InterPro" id="IPR002130">
    <property type="entry name" value="Cyclophilin-type_PPIase_dom"/>
</dbReference>
<dbReference type="GO" id="GO:0003755">
    <property type="term" value="F:peptidyl-prolyl cis-trans isomerase activity"/>
    <property type="evidence" value="ECO:0007669"/>
    <property type="project" value="UniProtKB-KW"/>
</dbReference>
<dbReference type="Gene3D" id="3.90.1200.10">
    <property type="match status" value="1"/>
</dbReference>
<dbReference type="PANTHER" id="PTHR11071">
    <property type="entry name" value="PEPTIDYL-PROLYL CIS-TRANS ISOMERASE"/>
    <property type="match status" value="1"/>
</dbReference>
<proteinExistence type="predicted"/>
<dbReference type="InterPro" id="IPR012877">
    <property type="entry name" value="Dhs-27"/>
</dbReference>
<dbReference type="FunFam" id="2.40.100.10:FF:000023">
    <property type="entry name" value="Peptidyl-prolyl cis-trans isomerase"/>
    <property type="match status" value="1"/>
</dbReference>
<dbReference type="InterPro" id="IPR020892">
    <property type="entry name" value="Cyclophilin-type_PPIase_CS"/>
</dbReference>
<sequence length="686" mass="78530">MANKYNVNPNRTLFISGLPEDLDEAYLKSVFISFGEIVSCTIPIDNKTGKKRNIAFIEFDERSDALSAIENMDNSEIYGQNIHVKFAKMRSGNENSEKPIWQTEEYALQYGIGANGDEENQDKIDEKSTEEVVIEKKKNPNVYLEIKIGNRYMGKIIIELRYDIVPITAENFKCLCTGEKGFGYAGSKFHRIIPKFMCQGGDITKGDGTGGKSIYGQKFDDENFILSHSIPGTVSMANAGKDTNGSQFFICTEKTEFLDGKHVVFGNVKQGMNIVKEIEAMGTSSGRPKTDVTIVGCEVMCYKMNWKEQQLFDGCPLTIGWIQEKMEAQFPGNEWESATIESVQDAGFMAYLLRVMIKYKNSIDNITNGPPRNVLIKIPNYKNAAIAWKSAGLIGEKEAEIQGIGTLKLMTRSEGQFYSMMRDYRDKYNFQIPRIFYINIEEENGKVPCIIMEEIFDVYRVDIVKGLNKTQLYNLVDFIIKMHTISFVENLKNPGATYEEWCALPIPFDGYIVNARKRYLKEHPNTIGALAERVYEEYFKGNKECEIWTSNILFDSNDQNKVKCIIDWQLAEKTNPFVDLAHLLYSCIPVSMRRECQYDVYKYYYENLKKSIESYGKCIPFTYEELVIAFYDILPHIVNRNFFAISMWTGSPICKTGKDDEEERTNELNSRLEAMLEDVLSESLII</sequence>
<dbReference type="Proteomes" id="UP000038045">
    <property type="component" value="Unplaced"/>
</dbReference>
<keyword evidence="4" id="KW-0694">RNA-binding</keyword>
<evidence type="ECO:0000256" key="4">
    <source>
        <dbReference type="PROSITE-ProRule" id="PRU00176"/>
    </source>
</evidence>
<accession>A0A0N4Z8N8</accession>
<dbReference type="AlphaFoldDB" id="A0A0N4Z8N8"/>
<dbReference type="Pfam" id="PF07914">
    <property type="entry name" value="DUF1679"/>
    <property type="match status" value="1"/>
</dbReference>
<dbReference type="InterPro" id="IPR035979">
    <property type="entry name" value="RBD_domain_sf"/>
</dbReference>
<dbReference type="InterPro" id="IPR015897">
    <property type="entry name" value="CHK_kinase-like"/>
</dbReference>
<dbReference type="InterPro" id="IPR011009">
    <property type="entry name" value="Kinase-like_dom_sf"/>
</dbReference>
<reference evidence="8" key="1">
    <citation type="submission" date="2017-02" db="UniProtKB">
        <authorList>
            <consortium name="WormBaseParasite"/>
        </authorList>
    </citation>
    <scope>IDENTIFICATION</scope>
</reference>
<dbReference type="SUPFAM" id="SSF56112">
    <property type="entry name" value="Protein kinase-like (PK-like)"/>
    <property type="match status" value="1"/>
</dbReference>
<evidence type="ECO:0000259" key="5">
    <source>
        <dbReference type="PROSITE" id="PS50072"/>
    </source>
</evidence>
<keyword evidence="7" id="KW-1185">Reference proteome</keyword>
<evidence type="ECO:0000259" key="6">
    <source>
        <dbReference type="PROSITE" id="PS50102"/>
    </source>
</evidence>
<protein>
    <recommendedName>
        <fullName evidence="1">peptidylprolyl isomerase</fullName>
        <ecNumber evidence="1">5.2.1.8</ecNumber>
    </recommendedName>
</protein>
<dbReference type="GO" id="GO:0006457">
    <property type="term" value="P:protein folding"/>
    <property type="evidence" value="ECO:0007669"/>
    <property type="project" value="InterPro"/>
</dbReference>
<keyword evidence="3" id="KW-0413">Isomerase</keyword>
<dbReference type="EC" id="5.2.1.8" evidence="1"/>
<evidence type="ECO:0000256" key="1">
    <source>
        <dbReference type="ARBA" id="ARBA00013194"/>
    </source>
</evidence>
<dbReference type="Pfam" id="PF00076">
    <property type="entry name" value="RRM_1"/>
    <property type="match status" value="1"/>
</dbReference>
<dbReference type="GO" id="GO:0005739">
    <property type="term" value="C:mitochondrion"/>
    <property type="evidence" value="ECO:0007669"/>
    <property type="project" value="TreeGrafter"/>
</dbReference>
<dbReference type="PROSITE" id="PS50072">
    <property type="entry name" value="CSA_PPIASE_2"/>
    <property type="match status" value="1"/>
</dbReference>
<dbReference type="SUPFAM" id="SSF54928">
    <property type="entry name" value="RNA-binding domain, RBD"/>
    <property type="match status" value="1"/>
</dbReference>
<dbReference type="Gene3D" id="3.30.70.330">
    <property type="match status" value="1"/>
</dbReference>
<evidence type="ECO:0000256" key="2">
    <source>
        <dbReference type="ARBA" id="ARBA00023110"/>
    </source>
</evidence>
<dbReference type="SUPFAM" id="SSF50891">
    <property type="entry name" value="Cyclophilin-like"/>
    <property type="match status" value="1"/>
</dbReference>
<keyword evidence="2" id="KW-0697">Rotamase</keyword>
<organism evidence="7 8">
    <name type="scientific">Parastrongyloides trichosuri</name>
    <name type="common">Possum-specific nematode worm</name>
    <dbReference type="NCBI Taxonomy" id="131310"/>
    <lineage>
        <taxon>Eukaryota</taxon>
        <taxon>Metazoa</taxon>
        <taxon>Ecdysozoa</taxon>
        <taxon>Nematoda</taxon>
        <taxon>Chromadorea</taxon>
        <taxon>Rhabditida</taxon>
        <taxon>Tylenchina</taxon>
        <taxon>Panagrolaimomorpha</taxon>
        <taxon>Strongyloidoidea</taxon>
        <taxon>Strongyloididae</taxon>
        <taxon>Parastrongyloides</taxon>
    </lineage>
</organism>
<evidence type="ECO:0000256" key="3">
    <source>
        <dbReference type="ARBA" id="ARBA00023235"/>
    </source>
</evidence>
<name>A0A0N4Z8N8_PARTI</name>
<dbReference type="SMART" id="SM00587">
    <property type="entry name" value="CHK"/>
    <property type="match status" value="1"/>
</dbReference>
<dbReference type="STRING" id="131310.A0A0N4Z8N8"/>
<dbReference type="InterPro" id="IPR012677">
    <property type="entry name" value="Nucleotide-bd_a/b_plait_sf"/>
</dbReference>
<dbReference type="InterPro" id="IPR000504">
    <property type="entry name" value="RRM_dom"/>
</dbReference>